<feature type="chain" id="PRO_5015106315" evidence="1">
    <location>
        <begin position="20"/>
        <end position="308"/>
    </location>
</feature>
<sequence>MNLKPFLFLLFLSTNFLLAQEAIESRKTNPKTYEYGLKGQNFTYVPFETKGIIGYNQSDIRNNKDLVYLPFFKYRNPEKQFGFEFDMVNIKLDDPYRKTFYSNSNGLFPSAIPYGNFQRQEYRFHFLYMPIESQIFYFGLGLLKIDRMYQVENYEFAYNIRHDKINSYGISIPLRSKIQIFDGFEFNLGFDPYVTYGNRDYANQRSSTMYSSDGRVGPYFTLAKTNPNNITEILGFQAEVSLSYKVYDQIRLYFGFMRNQSKIRSINFEQRNYTYYGADNELYVSSRSPFERAIDTHNSFYFGISNTH</sequence>
<dbReference type="EMBL" id="BFAZ01000009">
    <property type="protein sequence ID" value="GBF43889.1"/>
    <property type="molecule type" value="Genomic_DNA"/>
</dbReference>
<dbReference type="RefSeq" id="WP_108960743.1">
    <property type="nucleotide sequence ID" value="NZ_BFAZ01000009.1"/>
</dbReference>
<keyword evidence="1" id="KW-0732">Signal</keyword>
<protein>
    <submittedName>
        <fullName evidence="2">Outer membrane protein</fullName>
    </submittedName>
</protein>
<dbReference type="Proteomes" id="UP000245206">
    <property type="component" value="Unassembled WGS sequence"/>
</dbReference>
<proteinExistence type="predicted"/>
<accession>A0A2P2DH10</accession>
<dbReference type="OrthoDB" id="321500at2"/>
<gene>
    <name evidence="2" type="ORF">LPTSP2_31920</name>
</gene>
<feature type="signal peptide" evidence="1">
    <location>
        <begin position="1"/>
        <end position="19"/>
    </location>
</feature>
<dbReference type="AlphaFoldDB" id="A0A2P2DH10"/>
<evidence type="ECO:0000313" key="3">
    <source>
        <dbReference type="Proteomes" id="UP000245206"/>
    </source>
</evidence>
<name>A0A2P2DH10_9LEPT</name>
<reference evidence="3" key="1">
    <citation type="journal article" date="2019" name="Microbiol. Immunol.">
        <title>Molecular and phenotypic characterization of Leptospira johnsonii sp. nov., Leptospira ellinghausenii sp. nov. and Leptospira ryugenii sp. nov. isolated from soil and water in Japan.</title>
        <authorList>
            <person name="Masuzawa T."/>
            <person name="Saito M."/>
            <person name="Nakao R."/>
            <person name="Nikaido Y."/>
            <person name="Matsumoto M."/>
            <person name="Ogawa M."/>
            <person name="Yokoyama M."/>
            <person name="Hidaka Y."/>
            <person name="Tomita J."/>
            <person name="Sakakibara K."/>
            <person name="Suzuki K."/>
            <person name="Yasuda S."/>
            <person name="Sato H."/>
            <person name="Yamaguchi M."/>
            <person name="Yoshida S.I."/>
            <person name="Koizumi N."/>
            <person name="Kawamura Y."/>
        </authorList>
    </citation>
    <scope>NUCLEOTIDE SEQUENCE [LARGE SCALE GENOMIC DNA]</scope>
    <source>
        <strain evidence="3">E18</strain>
    </source>
</reference>
<evidence type="ECO:0000313" key="2">
    <source>
        <dbReference type="EMBL" id="GBF43889.1"/>
    </source>
</evidence>
<keyword evidence="3" id="KW-1185">Reference proteome</keyword>
<comment type="caution">
    <text evidence="2">The sequence shown here is derived from an EMBL/GenBank/DDBJ whole genome shotgun (WGS) entry which is preliminary data.</text>
</comment>
<organism evidence="2 3">
    <name type="scientific">Leptospira ellinghausenii</name>
    <dbReference type="NCBI Taxonomy" id="1917822"/>
    <lineage>
        <taxon>Bacteria</taxon>
        <taxon>Pseudomonadati</taxon>
        <taxon>Spirochaetota</taxon>
        <taxon>Spirochaetia</taxon>
        <taxon>Leptospirales</taxon>
        <taxon>Leptospiraceae</taxon>
        <taxon>Leptospira</taxon>
    </lineage>
</organism>
<evidence type="ECO:0000256" key="1">
    <source>
        <dbReference type="SAM" id="SignalP"/>
    </source>
</evidence>